<evidence type="ECO:0000313" key="2">
    <source>
        <dbReference type="EMBL" id="AXN35813.1"/>
    </source>
</evidence>
<dbReference type="Gene3D" id="2.60.120.1250">
    <property type="entry name" value="Peptidase M60, enhancin-like domain 1"/>
    <property type="match status" value="1"/>
</dbReference>
<dbReference type="AlphaFoldDB" id="A0A385ADW7"/>
<proteinExistence type="predicted"/>
<dbReference type="Proteomes" id="UP000257607">
    <property type="component" value="Chromosome"/>
</dbReference>
<dbReference type="RefSeq" id="WP_116843584.1">
    <property type="nucleotide sequence ID" value="NZ_CP031003.1"/>
</dbReference>
<dbReference type="EMBL" id="CP031003">
    <property type="protein sequence ID" value="AXN35813.1"/>
    <property type="molecule type" value="Genomic_DNA"/>
</dbReference>
<gene>
    <name evidence="2" type="ORF">DT351_05335</name>
</gene>
<organism evidence="2 3">
    <name type="scientific">Latilactobacillus curvatus</name>
    <name type="common">Lactobacillus curvatus</name>
    <dbReference type="NCBI Taxonomy" id="28038"/>
    <lineage>
        <taxon>Bacteria</taxon>
        <taxon>Bacillati</taxon>
        <taxon>Bacillota</taxon>
        <taxon>Bacilli</taxon>
        <taxon>Lactobacillales</taxon>
        <taxon>Lactobacillaceae</taxon>
        <taxon>Latilactobacillus</taxon>
    </lineage>
</organism>
<feature type="domain" description="Peptidase M60" evidence="1">
    <location>
        <begin position="24"/>
        <end position="85"/>
    </location>
</feature>
<evidence type="ECO:0000259" key="1">
    <source>
        <dbReference type="PROSITE" id="PS51723"/>
    </source>
</evidence>
<accession>A0A385ADW7</accession>
<reference evidence="2 3" key="1">
    <citation type="submission" date="2018-07" db="EMBL/GenBank/DDBJ databases">
        <title>Lactobacillus curvatus genome sequence.</title>
        <authorList>
            <person name="Prechtl R."/>
        </authorList>
    </citation>
    <scope>NUCLEOTIDE SEQUENCE [LARGE SCALE GENOMIC DNA]</scope>
    <source>
        <strain evidence="2 3">TMW 1.1928</strain>
    </source>
</reference>
<sequence>MKTYIGRGDVFKEKERQRRTLRYSSLEPSGLYAQKGDVLTVAQEMQDSLSITIGSPERETQKQYPLTKGITTITVENEGPIYGLL</sequence>
<evidence type="ECO:0000313" key="3">
    <source>
        <dbReference type="Proteomes" id="UP000257607"/>
    </source>
</evidence>
<dbReference type="InterPro" id="IPR031161">
    <property type="entry name" value="Peptidase_M60_dom"/>
</dbReference>
<protein>
    <recommendedName>
        <fullName evidence="1">Peptidase M60 domain-containing protein</fullName>
    </recommendedName>
</protein>
<dbReference type="PROSITE" id="PS51723">
    <property type="entry name" value="PEPTIDASE_M60"/>
    <property type="match status" value="1"/>
</dbReference>
<name>A0A385ADW7_LATCU</name>